<feature type="domain" description="Rho-GAP" evidence="3">
    <location>
        <begin position="7"/>
        <end position="209"/>
    </location>
</feature>
<keyword evidence="1" id="KW-0343">GTPase activation</keyword>
<dbReference type="SUPFAM" id="SSF48350">
    <property type="entry name" value="GTPase activation domain, GAP"/>
    <property type="match status" value="1"/>
</dbReference>
<reference evidence="4 5" key="1">
    <citation type="journal article" date="2018" name="G3 (Bethesda)">
        <title>Phylogenetic and Phylogenomic Definition of Rhizopus Species.</title>
        <authorList>
            <person name="Gryganskyi A.P."/>
            <person name="Golan J."/>
            <person name="Dolatabadi S."/>
            <person name="Mondo S."/>
            <person name="Robb S."/>
            <person name="Idnurm A."/>
            <person name="Muszewska A."/>
            <person name="Steczkiewicz K."/>
            <person name="Masonjones S."/>
            <person name="Liao H.L."/>
            <person name="Gajdeczka M.T."/>
            <person name="Anike F."/>
            <person name="Vuek A."/>
            <person name="Anishchenko I.M."/>
            <person name="Voigt K."/>
            <person name="de Hoog G.S."/>
            <person name="Smith M.E."/>
            <person name="Heitman J."/>
            <person name="Vilgalys R."/>
            <person name="Stajich J.E."/>
        </authorList>
    </citation>
    <scope>NUCLEOTIDE SEQUENCE [LARGE SCALE GENOMIC DNA]</scope>
    <source>
        <strain evidence="4 5">LSU 92-RS-03</strain>
    </source>
</reference>
<sequence length="276" mass="31472">EDHIFGIPLESSLQNAKATIGYADDNIYYVGFVPIIVAKCGSYLKDQGLYTEGVFRVSGSAKRIGGLQQMFSTAPDYGRGLDWQGYSIHDAATVLRRYLNYLPEPVIVPRLYQAFKDTFKKNEGSDKIEAYQQLIEQLPINHQYLLFYLLDMIALFALHAKTTKMDAPNLAAVFVTGILLDPDMATNPEEYKESQRVVQYLIEHNHQLKMPKSEWMAVPHLDRQESKNHLSHLSSSNNDPIEWSPTSKVKRSKTMPTKRSRYGMNDPLQVIQLNKT</sequence>
<dbReference type="InterPro" id="IPR000198">
    <property type="entry name" value="RhoGAP_dom"/>
</dbReference>
<evidence type="ECO:0000259" key="3">
    <source>
        <dbReference type="PROSITE" id="PS50238"/>
    </source>
</evidence>
<evidence type="ECO:0000313" key="4">
    <source>
        <dbReference type="EMBL" id="RCH79275.1"/>
    </source>
</evidence>
<comment type="caution">
    <text evidence="4">The sequence shown here is derived from an EMBL/GenBank/DDBJ whole genome shotgun (WGS) entry which is preliminary data.</text>
</comment>
<dbReference type="PROSITE" id="PS50238">
    <property type="entry name" value="RHOGAP"/>
    <property type="match status" value="1"/>
</dbReference>
<dbReference type="STRING" id="4846.A0A367INM2"/>
<evidence type="ECO:0000313" key="5">
    <source>
        <dbReference type="Proteomes" id="UP000253551"/>
    </source>
</evidence>
<dbReference type="Gene3D" id="1.10.555.10">
    <property type="entry name" value="Rho GTPase activation protein"/>
    <property type="match status" value="1"/>
</dbReference>
<keyword evidence="5" id="KW-1185">Reference proteome</keyword>
<dbReference type="GO" id="GO:0007165">
    <property type="term" value="P:signal transduction"/>
    <property type="evidence" value="ECO:0007669"/>
    <property type="project" value="InterPro"/>
</dbReference>
<dbReference type="Proteomes" id="UP000253551">
    <property type="component" value="Unassembled WGS sequence"/>
</dbReference>
<dbReference type="PANTHER" id="PTHR15228:SF25">
    <property type="entry name" value="F-BAR DOMAIN-CONTAINING PROTEIN"/>
    <property type="match status" value="1"/>
</dbReference>
<accession>A0A367INM2</accession>
<gene>
    <name evidence="4" type="ORF">CU098_004559</name>
</gene>
<dbReference type="GO" id="GO:0005096">
    <property type="term" value="F:GTPase activator activity"/>
    <property type="evidence" value="ECO:0007669"/>
    <property type="project" value="UniProtKB-KW"/>
</dbReference>
<dbReference type="EMBL" id="PJQM01006684">
    <property type="protein sequence ID" value="RCH79275.1"/>
    <property type="molecule type" value="Genomic_DNA"/>
</dbReference>
<dbReference type="PANTHER" id="PTHR15228">
    <property type="entry name" value="SPERMATHECAL PHYSIOLOGY VARIANT"/>
    <property type="match status" value="1"/>
</dbReference>
<evidence type="ECO:0000256" key="2">
    <source>
        <dbReference type="SAM" id="MobiDB-lite"/>
    </source>
</evidence>
<dbReference type="GO" id="GO:0005938">
    <property type="term" value="C:cell cortex"/>
    <property type="evidence" value="ECO:0007669"/>
    <property type="project" value="TreeGrafter"/>
</dbReference>
<dbReference type="AlphaFoldDB" id="A0A367INM2"/>
<dbReference type="SMART" id="SM00324">
    <property type="entry name" value="RhoGAP"/>
    <property type="match status" value="1"/>
</dbReference>
<dbReference type="OrthoDB" id="3196451at2759"/>
<feature type="non-terminal residue" evidence="4">
    <location>
        <position position="1"/>
    </location>
</feature>
<dbReference type="InterPro" id="IPR008936">
    <property type="entry name" value="Rho_GTPase_activation_prot"/>
</dbReference>
<feature type="compositionally biased region" description="Basic residues" evidence="2">
    <location>
        <begin position="248"/>
        <end position="261"/>
    </location>
</feature>
<protein>
    <recommendedName>
        <fullName evidence="3">Rho-GAP domain-containing protein</fullName>
    </recommendedName>
</protein>
<organism evidence="4 5">
    <name type="scientific">Rhizopus stolonifer</name>
    <name type="common">Rhizopus nigricans</name>
    <dbReference type="NCBI Taxonomy" id="4846"/>
    <lineage>
        <taxon>Eukaryota</taxon>
        <taxon>Fungi</taxon>
        <taxon>Fungi incertae sedis</taxon>
        <taxon>Mucoromycota</taxon>
        <taxon>Mucoromycotina</taxon>
        <taxon>Mucoromycetes</taxon>
        <taxon>Mucorales</taxon>
        <taxon>Mucorineae</taxon>
        <taxon>Rhizopodaceae</taxon>
        <taxon>Rhizopus</taxon>
    </lineage>
</organism>
<dbReference type="InterPro" id="IPR051025">
    <property type="entry name" value="RhoGAP"/>
</dbReference>
<name>A0A367INM2_RHIST</name>
<evidence type="ECO:0000256" key="1">
    <source>
        <dbReference type="ARBA" id="ARBA00022468"/>
    </source>
</evidence>
<dbReference type="GO" id="GO:0060237">
    <property type="term" value="P:regulation of fungal-type cell wall organization"/>
    <property type="evidence" value="ECO:0007669"/>
    <property type="project" value="TreeGrafter"/>
</dbReference>
<proteinExistence type="predicted"/>
<dbReference type="Pfam" id="PF00620">
    <property type="entry name" value="RhoGAP"/>
    <property type="match status" value="1"/>
</dbReference>
<feature type="region of interest" description="Disordered" evidence="2">
    <location>
        <begin position="226"/>
        <end position="262"/>
    </location>
</feature>